<keyword evidence="2" id="KW-1133">Transmembrane helix</keyword>
<dbReference type="PANTHER" id="PTHR46590:SF1">
    <property type="entry name" value="PHOSPHATIDYLINOSITOL TRANSFER PROTEIN CSR1"/>
    <property type="match status" value="1"/>
</dbReference>
<evidence type="ECO:0000313" key="4">
    <source>
        <dbReference type="EMBL" id="KAK4218475.1"/>
    </source>
</evidence>
<dbReference type="SMART" id="SM00516">
    <property type="entry name" value="SEC14"/>
    <property type="match status" value="1"/>
</dbReference>
<protein>
    <recommendedName>
        <fullName evidence="3">CRAL-TRIO domain-containing protein</fullName>
    </recommendedName>
</protein>
<reference evidence="4" key="2">
    <citation type="submission" date="2023-05" db="EMBL/GenBank/DDBJ databases">
        <authorList>
            <consortium name="Lawrence Berkeley National Laboratory"/>
            <person name="Steindorff A."/>
            <person name="Hensen N."/>
            <person name="Bonometti L."/>
            <person name="Westerberg I."/>
            <person name="Brannstrom I.O."/>
            <person name="Guillou S."/>
            <person name="Cros-Aarteil S."/>
            <person name="Calhoun S."/>
            <person name="Haridas S."/>
            <person name="Kuo A."/>
            <person name="Mondo S."/>
            <person name="Pangilinan J."/>
            <person name="Riley R."/>
            <person name="Labutti K."/>
            <person name="Andreopoulos B."/>
            <person name="Lipzen A."/>
            <person name="Chen C."/>
            <person name="Yanf M."/>
            <person name="Daum C."/>
            <person name="Ng V."/>
            <person name="Clum A."/>
            <person name="Ohm R."/>
            <person name="Martin F."/>
            <person name="Silar P."/>
            <person name="Natvig D."/>
            <person name="Lalanne C."/>
            <person name="Gautier V."/>
            <person name="Ament-Velasquez S.L."/>
            <person name="Kruys A."/>
            <person name="Hutchinson M.I."/>
            <person name="Powell A.J."/>
            <person name="Barry K."/>
            <person name="Miller A.N."/>
            <person name="Grigoriev I.V."/>
            <person name="Debuchy R."/>
            <person name="Gladieux P."/>
            <person name="Thoren M.H."/>
            <person name="Johannesson H."/>
        </authorList>
    </citation>
    <scope>NUCLEOTIDE SEQUENCE</scope>
    <source>
        <strain evidence="4">PSN293</strain>
    </source>
</reference>
<dbReference type="AlphaFoldDB" id="A0AAN6YH36"/>
<feature type="compositionally biased region" description="Basic residues" evidence="1">
    <location>
        <begin position="193"/>
        <end position="206"/>
    </location>
</feature>
<comment type="caution">
    <text evidence="4">The sequence shown here is derived from an EMBL/GenBank/DDBJ whole genome shotgun (WGS) entry which is preliminary data.</text>
</comment>
<dbReference type="InterPro" id="IPR001251">
    <property type="entry name" value="CRAL-TRIO_dom"/>
</dbReference>
<dbReference type="EMBL" id="MU858053">
    <property type="protein sequence ID" value="KAK4218475.1"/>
    <property type="molecule type" value="Genomic_DNA"/>
</dbReference>
<dbReference type="Pfam" id="PF00650">
    <property type="entry name" value="CRAL_TRIO"/>
    <property type="match status" value="1"/>
</dbReference>
<evidence type="ECO:0000256" key="1">
    <source>
        <dbReference type="SAM" id="MobiDB-lite"/>
    </source>
</evidence>
<name>A0AAN6YH36_9PEZI</name>
<dbReference type="SUPFAM" id="SSF46938">
    <property type="entry name" value="CRAL/TRIO N-terminal domain"/>
    <property type="match status" value="1"/>
</dbReference>
<keyword evidence="2" id="KW-0472">Membrane</keyword>
<keyword evidence="5" id="KW-1185">Reference proteome</keyword>
<dbReference type="PANTHER" id="PTHR46590">
    <property type="entry name" value="PHOSPHATIDYLINOSITOL TRANSFER PROTEIN CSR1-RELATED"/>
    <property type="match status" value="1"/>
</dbReference>
<feature type="domain" description="CRAL-TRIO" evidence="3">
    <location>
        <begin position="329"/>
        <end position="488"/>
    </location>
</feature>
<dbReference type="Proteomes" id="UP001301769">
    <property type="component" value="Unassembled WGS sequence"/>
</dbReference>
<dbReference type="InterPro" id="IPR036273">
    <property type="entry name" value="CRAL/TRIO_N_dom_sf"/>
</dbReference>
<dbReference type="InterPro" id="IPR036865">
    <property type="entry name" value="CRAL-TRIO_dom_sf"/>
</dbReference>
<feature type="region of interest" description="Disordered" evidence="1">
    <location>
        <begin position="177"/>
        <end position="220"/>
    </location>
</feature>
<feature type="region of interest" description="Disordered" evidence="1">
    <location>
        <begin position="606"/>
        <end position="626"/>
    </location>
</feature>
<feature type="transmembrane region" description="Helical" evidence="2">
    <location>
        <begin position="94"/>
        <end position="114"/>
    </location>
</feature>
<dbReference type="SMART" id="SM01100">
    <property type="entry name" value="CRAL_TRIO_N"/>
    <property type="match status" value="1"/>
</dbReference>
<dbReference type="InterPro" id="IPR052432">
    <property type="entry name" value="PITP/CRAL-TRIO"/>
</dbReference>
<feature type="region of interest" description="Disordered" evidence="1">
    <location>
        <begin position="119"/>
        <end position="150"/>
    </location>
</feature>
<dbReference type="Gene3D" id="3.40.525.10">
    <property type="entry name" value="CRAL-TRIO lipid binding domain"/>
    <property type="match status" value="1"/>
</dbReference>
<dbReference type="SUPFAM" id="SSF52087">
    <property type="entry name" value="CRAL/TRIO domain"/>
    <property type="match status" value="1"/>
</dbReference>
<gene>
    <name evidence="4" type="ORF">QBC37DRAFT_412594</name>
</gene>
<dbReference type="Pfam" id="PF03765">
    <property type="entry name" value="CRAL_TRIO_N"/>
    <property type="match status" value="1"/>
</dbReference>
<dbReference type="CDD" id="cd00170">
    <property type="entry name" value="SEC14"/>
    <property type="match status" value="1"/>
</dbReference>
<reference evidence="4" key="1">
    <citation type="journal article" date="2023" name="Mol. Phylogenet. Evol.">
        <title>Genome-scale phylogeny and comparative genomics of the fungal order Sordariales.</title>
        <authorList>
            <person name="Hensen N."/>
            <person name="Bonometti L."/>
            <person name="Westerberg I."/>
            <person name="Brannstrom I.O."/>
            <person name="Guillou S."/>
            <person name="Cros-Aarteil S."/>
            <person name="Calhoun S."/>
            <person name="Haridas S."/>
            <person name="Kuo A."/>
            <person name="Mondo S."/>
            <person name="Pangilinan J."/>
            <person name="Riley R."/>
            <person name="LaButti K."/>
            <person name="Andreopoulos B."/>
            <person name="Lipzen A."/>
            <person name="Chen C."/>
            <person name="Yan M."/>
            <person name="Daum C."/>
            <person name="Ng V."/>
            <person name="Clum A."/>
            <person name="Steindorff A."/>
            <person name="Ohm R.A."/>
            <person name="Martin F."/>
            <person name="Silar P."/>
            <person name="Natvig D.O."/>
            <person name="Lalanne C."/>
            <person name="Gautier V."/>
            <person name="Ament-Velasquez S.L."/>
            <person name="Kruys A."/>
            <person name="Hutchinson M.I."/>
            <person name="Powell A.J."/>
            <person name="Barry K."/>
            <person name="Miller A.N."/>
            <person name="Grigoriev I.V."/>
            <person name="Debuchy R."/>
            <person name="Gladieux P."/>
            <person name="Hiltunen Thoren M."/>
            <person name="Johannesson H."/>
        </authorList>
    </citation>
    <scope>NUCLEOTIDE SEQUENCE</scope>
    <source>
        <strain evidence="4">PSN293</strain>
    </source>
</reference>
<dbReference type="InterPro" id="IPR011074">
    <property type="entry name" value="CRAL/TRIO_N_dom"/>
</dbReference>
<proteinExistence type="predicted"/>
<sequence>MRVSPTLPSQLVRLRFSTSPFVRTNFSSTCHCAQALPPRQVPSNPYLSTQVFFFSRNFPTTSGRYQLTCAAKNNSNNRLFSHANNSTVRSGVSLGLLCVFGAGLGLGFTLVSLVQSKKRRSTSSESSENHTEDTNNMSTEIPPGRPGNLTAEQEEKLRQLWQLIFQVCGIALEQPGDEVAKPEEAAASETSKKAKKSRMGFLRRGKKDTDADTTSEADKGPAHAVILGNHGDEDKHGQVKHFYDTLSSQSPEFIRQTIWSMVKHDHPDALALRFLRARKWDVEKALIMFISTINWRATDMKVDDDIIKSGEGAALAAEKGSEGAAKTLAHDFLEQMRMGKSYLHGCDKQGRPICVVRVRLHKAGEQIEESLERYTVYLIETTRMLLNPPVDTATILFDMSGFSMANMDYTPVKFMIKCFEANYPESLGTVLVHNAPWIFQGIWRVIKGWLDPVVASKINFTNNVKDLEGFIDRSRIPKELDGDEDWTYEYIESVPGENDKMKDTAARDRLIAAREALYKEYEDATIEWIHNPQSAEIKAKRNDIAARLKQDYWVLDPYIRARSLYDRIGILQPGGKVDYYPPASVASAANAAASATATDAVVAEKTGSAASEPAPVPVAVDDDDID</sequence>
<dbReference type="PROSITE" id="PS50191">
    <property type="entry name" value="CRAL_TRIO"/>
    <property type="match status" value="1"/>
</dbReference>
<keyword evidence="2" id="KW-0812">Transmembrane</keyword>
<evidence type="ECO:0000256" key="2">
    <source>
        <dbReference type="SAM" id="Phobius"/>
    </source>
</evidence>
<evidence type="ECO:0000259" key="3">
    <source>
        <dbReference type="PROSITE" id="PS50191"/>
    </source>
</evidence>
<accession>A0AAN6YH36</accession>
<evidence type="ECO:0000313" key="5">
    <source>
        <dbReference type="Proteomes" id="UP001301769"/>
    </source>
</evidence>
<organism evidence="4 5">
    <name type="scientific">Rhypophila decipiens</name>
    <dbReference type="NCBI Taxonomy" id="261697"/>
    <lineage>
        <taxon>Eukaryota</taxon>
        <taxon>Fungi</taxon>
        <taxon>Dikarya</taxon>
        <taxon>Ascomycota</taxon>
        <taxon>Pezizomycotina</taxon>
        <taxon>Sordariomycetes</taxon>
        <taxon>Sordariomycetidae</taxon>
        <taxon>Sordariales</taxon>
        <taxon>Naviculisporaceae</taxon>
        <taxon>Rhypophila</taxon>
    </lineage>
</organism>